<feature type="region of interest" description="Disordered" evidence="20">
    <location>
        <begin position="1876"/>
        <end position="1903"/>
    </location>
</feature>
<dbReference type="InterPro" id="IPR035983">
    <property type="entry name" value="Hect_E3_ubiquitin_ligase"/>
</dbReference>
<feature type="repeat" description="RCC1" evidence="18">
    <location>
        <begin position="4424"/>
        <end position="4477"/>
    </location>
</feature>
<feature type="region of interest" description="Disordered" evidence="20">
    <location>
        <begin position="2816"/>
        <end position="2838"/>
    </location>
</feature>
<dbReference type="PROSITE" id="PS50135">
    <property type="entry name" value="ZF_ZZ_2"/>
    <property type="match status" value="1"/>
</dbReference>
<dbReference type="InterPro" id="IPR000569">
    <property type="entry name" value="HECT_dom"/>
</dbReference>
<dbReference type="InterPro" id="IPR000408">
    <property type="entry name" value="Reg_chr_condens"/>
</dbReference>
<dbReference type="Gene3D" id="2.130.10.30">
    <property type="entry name" value="Regulator of chromosome condensation 1/beta-lactamase-inhibitor protein II"/>
    <property type="match status" value="4"/>
</dbReference>
<evidence type="ECO:0000256" key="8">
    <source>
        <dbReference type="ARBA" id="ARBA00022723"/>
    </source>
</evidence>
<dbReference type="Gene3D" id="3.30.2410.10">
    <property type="entry name" value="Hect, E3 ligase catalytic domain"/>
    <property type="match status" value="1"/>
</dbReference>
<organism evidence="25 26">
    <name type="scientific">Lingula anatina</name>
    <name type="common">Brachiopod</name>
    <name type="synonym">Lingula unguis</name>
    <dbReference type="NCBI Taxonomy" id="7574"/>
    <lineage>
        <taxon>Eukaryota</taxon>
        <taxon>Metazoa</taxon>
        <taxon>Spiralia</taxon>
        <taxon>Lophotrochozoa</taxon>
        <taxon>Brachiopoda</taxon>
        <taxon>Linguliformea</taxon>
        <taxon>Lingulata</taxon>
        <taxon>Lingulida</taxon>
        <taxon>Linguloidea</taxon>
        <taxon>Lingulidae</taxon>
        <taxon>Lingula</taxon>
    </lineage>
</organism>
<dbReference type="EC" id="2.3.2.26" evidence="4"/>
<dbReference type="InterPro" id="IPR051625">
    <property type="entry name" value="Signaling_Regulatory_Domain"/>
</dbReference>
<protein>
    <recommendedName>
        <fullName evidence="4">HECT-type E3 ubiquitin transferase</fullName>
        <ecNumber evidence="4">2.3.2.26</ecNumber>
    </recommendedName>
    <alternativeName>
        <fullName evidence="14">HECT domain and RCC1-like domain-containing protein 2</fullName>
    </alternativeName>
    <alternativeName>
        <fullName evidence="15">HECT-type E3 ubiquitin transferase HERC2</fullName>
    </alternativeName>
</protein>
<evidence type="ECO:0000259" key="24">
    <source>
        <dbReference type="PROSITE" id="PS51416"/>
    </source>
</evidence>
<feature type="repeat" description="RCC1" evidence="18">
    <location>
        <begin position="4478"/>
        <end position="4529"/>
    </location>
</feature>
<dbReference type="Gene3D" id="3.90.1750.10">
    <property type="entry name" value="Hect, E3 ligase catalytic domains"/>
    <property type="match status" value="1"/>
</dbReference>
<dbReference type="GO" id="GO:0016567">
    <property type="term" value="P:protein ubiquitination"/>
    <property type="evidence" value="ECO:0007669"/>
    <property type="project" value="UniProtKB-UniPathway"/>
</dbReference>
<evidence type="ECO:0000256" key="12">
    <source>
        <dbReference type="ARBA" id="ARBA00022833"/>
    </source>
</evidence>
<feature type="region of interest" description="Disordered" evidence="20">
    <location>
        <begin position="2718"/>
        <end position="2740"/>
    </location>
</feature>
<feature type="region of interest" description="Disordered" evidence="20">
    <location>
        <begin position="1662"/>
        <end position="1686"/>
    </location>
</feature>
<dbReference type="GO" id="GO:0061630">
    <property type="term" value="F:ubiquitin protein ligase activity"/>
    <property type="evidence" value="ECO:0007669"/>
    <property type="project" value="UniProtKB-EC"/>
</dbReference>
<evidence type="ECO:0000256" key="15">
    <source>
        <dbReference type="ARBA" id="ARBA00081609"/>
    </source>
</evidence>
<dbReference type="GeneID" id="106167903"/>
<dbReference type="Pfam" id="PF00415">
    <property type="entry name" value="RCC1"/>
    <property type="match status" value="8"/>
</dbReference>
<feature type="repeat" description="RCC1" evidence="18">
    <location>
        <begin position="3437"/>
        <end position="3491"/>
    </location>
</feature>
<feature type="compositionally biased region" description="Polar residues" evidence="20">
    <location>
        <begin position="4027"/>
        <end position="4040"/>
    </location>
</feature>
<feature type="compositionally biased region" description="Acidic residues" evidence="20">
    <location>
        <begin position="5223"/>
        <end position="5244"/>
    </location>
</feature>
<feature type="repeat" description="RCC1" evidence="18">
    <location>
        <begin position="4372"/>
        <end position="4423"/>
    </location>
</feature>
<dbReference type="FunFam" id="2.30.30.40:FF:000074">
    <property type="entry name" value="E3 ubiquitin-protein ligase HERC2 isoform X1"/>
    <property type="match status" value="1"/>
</dbReference>
<dbReference type="Gene3D" id="2.60.120.260">
    <property type="entry name" value="Galactose-binding domain-like"/>
    <property type="match status" value="1"/>
</dbReference>
<feature type="repeat" description="RCC1" evidence="18">
    <location>
        <begin position="590"/>
        <end position="643"/>
    </location>
</feature>
<dbReference type="Pfam" id="PF25390">
    <property type="entry name" value="WD40_RLD"/>
    <property type="match status" value="3"/>
</dbReference>
<evidence type="ECO:0000256" key="18">
    <source>
        <dbReference type="PROSITE-ProRule" id="PRU00235"/>
    </source>
</evidence>
<feature type="compositionally biased region" description="Low complexity" evidence="20">
    <location>
        <begin position="2911"/>
        <end position="2927"/>
    </location>
</feature>
<dbReference type="InterPro" id="IPR014722">
    <property type="entry name" value="Rib_uL2_dom2"/>
</dbReference>
<feature type="domain" description="ZZ-type" evidence="21">
    <location>
        <begin position="3127"/>
        <end position="3178"/>
    </location>
</feature>
<evidence type="ECO:0000313" key="26">
    <source>
        <dbReference type="RefSeq" id="XP_013402252.1"/>
    </source>
</evidence>
<dbReference type="Gene3D" id="3.30.2160.10">
    <property type="entry name" value="Hect, E3 ligase catalytic domain"/>
    <property type="match status" value="1"/>
</dbReference>
<evidence type="ECO:0000256" key="7">
    <source>
        <dbReference type="ARBA" id="ARBA00022679"/>
    </source>
</evidence>
<evidence type="ECO:0000259" key="22">
    <source>
        <dbReference type="PROSITE" id="PS50237"/>
    </source>
</evidence>
<feature type="repeat" description="RCC1" evidence="18">
    <location>
        <begin position="3544"/>
        <end position="3595"/>
    </location>
</feature>
<dbReference type="CDD" id="cd08664">
    <property type="entry name" value="APC10-HERC2"/>
    <property type="match status" value="1"/>
</dbReference>
<evidence type="ECO:0000256" key="4">
    <source>
        <dbReference type="ARBA" id="ARBA00012485"/>
    </source>
</evidence>
<keyword evidence="12" id="KW-0862">Zinc</keyword>
<dbReference type="SUPFAM" id="SSF50985">
    <property type="entry name" value="RCC1/BLIP-II"/>
    <property type="match status" value="5"/>
</dbReference>
<feature type="repeat" description="RCC1" evidence="18">
    <location>
        <begin position="4636"/>
        <end position="4687"/>
    </location>
</feature>
<feature type="compositionally biased region" description="Polar residues" evidence="20">
    <location>
        <begin position="1671"/>
        <end position="1686"/>
    </location>
</feature>
<feature type="region of interest" description="Disordered" evidence="20">
    <location>
        <begin position="178"/>
        <end position="208"/>
    </location>
</feature>
<evidence type="ECO:0000256" key="3">
    <source>
        <dbReference type="ARBA" id="ARBA00004906"/>
    </source>
</evidence>
<feature type="domain" description="MIB/HERC2" evidence="24">
    <location>
        <begin position="2220"/>
        <end position="2293"/>
    </location>
</feature>
<evidence type="ECO:0000256" key="17">
    <source>
        <dbReference type="PROSITE-ProRule" id="PRU00228"/>
    </source>
</evidence>
<dbReference type="SMART" id="SM00291">
    <property type="entry name" value="ZnF_ZZ"/>
    <property type="match status" value="1"/>
</dbReference>
<dbReference type="UniPathway" id="UPA00143"/>
<dbReference type="InterPro" id="IPR058923">
    <property type="entry name" value="RCC1-like_dom"/>
</dbReference>
<comment type="catalytic activity">
    <reaction evidence="1">
        <text>S-ubiquitinyl-[E2 ubiquitin-conjugating enzyme]-L-cysteine + [acceptor protein]-L-lysine = [E2 ubiquitin-conjugating enzyme]-L-cysteine + N(6)-ubiquitinyl-[acceptor protein]-L-lysine.</text>
        <dbReference type="EC" id="2.3.2.26"/>
    </reaction>
</comment>
<dbReference type="SMART" id="SM00119">
    <property type="entry name" value="HECTc"/>
    <property type="match status" value="1"/>
</dbReference>
<reference evidence="26" key="1">
    <citation type="submission" date="2025-08" db="UniProtKB">
        <authorList>
            <consortium name="RefSeq"/>
        </authorList>
    </citation>
    <scope>IDENTIFICATION</scope>
    <source>
        <tissue evidence="26">Gonads</tissue>
    </source>
</reference>
<keyword evidence="13" id="KW-0206">Cytoskeleton</keyword>
<feature type="repeat" description="RCC1" evidence="18">
    <location>
        <begin position="3702"/>
        <end position="3753"/>
    </location>
</feature>
<keyword evidence="7" id="KW-0808">Transferase</keyword>
<dbReference type="FunFam" id="3.30.2160.10:FF:000010">
    <property type="entry name" value="E3 ubiquitin-protein ligase HERC2 isoform X2"/>
    <property type="match status" value="1"/>
</dbReference>
<dbReference type="SMART" id="SM01337">
    <property type="entry name" value="APC10"/>
    <property type="match status" value="1"/>
</dbReference>
<dbReference type="GO" id="GO:0008270">
    <property type="term" value="F:zinc ion binding"/>
    <property type="evidence" value="ECO:0007669"/>
    <property type="project" value="UniProtKB-KW"/>
</dbReference>
<feature type="repeat" description="RCC1" evidence="18">
    <location>
        <begin position="696"/>
        <end position="747"/>
    </location>
</feature>
<feature type="domain" description="HECT" evidence="22">
    <location>
        <begin position="4877"/>
        <end position="5217"/>
    </location>
</feature>
<evidence type="ECO:0000256" key="13">
    <source>
        <dbReference type="ARBA" id="ARBA00023212"/>
    </source>
</evidence>
<feature type="coiled-coil region" evidence="19">
    <location>
        <begin position="1295"/>
        <end position="1322"/>
    </location>
</feature>
<dbReference type="Pfam" id="PF11515">
    <property type="entry name" value="Cul7"/>
    <property type="match status" value="1"/>
</dbReference>
<evidence type="ECO:0000256" key="10">
    <source>
        <dbReference type="ARBA" id="ARBA00022771"/>
    </source>
</evidence>
<dbReference type="Pfam" id="PF00632">
    <property type="entry name" value="HECT"/>
    <property type="match status" value="1"/>
</dbReference>
<dbReference type="SUPFAM" id="SSF159034">
    <property type="entry name" value="Mib/herc2 domain-like"/>
    <property type="match status" value="1"/>
</dbReference>
<feature type="repeat" description="RCC1" evidence="18">
    <location>
        <begin position="748"/>
        <end position="799"/>
    </location>
</feature>
<feature type="region of interest" description="Disordered" evidence="20">
    <location>
        <begin position="2906"/>
        <end position="2932"/>
    </location>
</feature>
<dbReference type="InParanoid" id="A0A1S3IVN2"/>
<dbReference type="Pfam" id="PF03256">
    <property type="entry name" value="ANAPC10"/>
    <property type="match status" value="1"/>
</dbReference>
<keyword evidence="8" id="KW-0479">Metal-binding</keyword>
<dbReference type="FunFam" id="2.130.10.30:FF:000003">
    <property type="entry name" value="E3 ubiquitin-protein ligase HERC2 isoform X1"/>
    <property type="match status" value="1"/>
</dbReference>
<dbReference type="InterPro" id="IPR037252">
    <property type="entry name" value="Mib_Herc2_sf"/>
</dbReference>
<feature type="repeat" description="RCC1" evidence="18">
    <location>
        <begin position="3650"/>
        <end position="3701"/>
    </location>
</feature>
<dbReference type="InterPro" id="IPR037976">
    <property type="entry name" value="HERC2_APC10"/>
</dbReference>
<comment type="pathway">
    <text evidence="3">Protein modification; protein ubiquitination.</text>
</comment>
<keyword evidence="11 16" id="KW-0833">Ubl conjugation pathway</keyword>
<feature type="repeat" description="RCC1" evidence="18">
    <location>
        <begin position="538"/>
        <end position="589"/>
    </location>
</feature>
<evidence type="ECO:0000259" key="21">
    <source>
        <dbReference type="PROSITE" id="PS50135"/>
    </source>
</evidence>
<feature type="domain" description="DOC" evidence="23">
    <location>
        <begin position="3188"/>
        <end position="3365"/>
    </location>
</feature>
<feature type="active site" description="Glycyl thioester intermediate" evidence="16">
    <location>
        <position position="5180"/>
    </location>
</feature>
<feature type="repeat" description="RCC1" evidence="18">
    <location>
        <begin position="994"/>
        <end position="1045"/>
    </location>
</feature>
<feature type="compositionally biased region" description="Low complexity" evidence="20">
    <location>
        <begin position="3781"/>
        <end position="3794"/>
    </location>
</feature>
<feature type="region of interest" description="Disordered" evidence="20">
    <location>
        <begin position="5220"/>
        <end position="5251"/>
    </location>
</feature>
<dbReference type="SMART" id="SM01117">
    <property type="entry name" value="Cyt-b5"/>
    <property type="match status" value="1"/>
</dbReference>
<dbReference type="InterPro" id="IPR008979">
    <property type="entry name" value="Galactose-bd-like_sf"/>
</dbReference>
<feature type="region of interest" description="Disordered" evidence="20">
    <location>
        <begin position="1051"/>
        <end position="1070"/>
    </location>
</feature>
<dbReference type="SUPFAM" id="SSF49785">
    <property type="entry name" value="Galactose-binding domain-like"/>
    <property type="match status" value="1"/>
</dbReference>
<dbReference type="SUPFAM" id="SSF55856">
    <property type="entry name" value="Cytochrome b5-like heme/steroid binding domain"/>
    <property type="match status" value="1"/>
</dbReference>
<dbReference type="CDD" id="cd00078">
    <property type="entry name" value="HECTc"/>
    <property type="match status" value="1"/>
</dbReference>
<dbReference type="SUPFAM" id="SSF56204">
    <property type="entry name" value="Hect, E3 ligase catalytic domain"/>
    <property type="match status" value="1"/>
</dbReference>
<evidence type="ECO:0000256" key="5">
    <source>
        <dbReference type="ARBA" id="ARBA00022490"/>
    </source>
</evidence>
<feature type="region of interest" description="Disordered" evidence="20">
    <location>
        <begin position="4021"/>
        <end position="4040"/>
    </location>
</feature>
<dbReference type="FunFam" id="3.30.2410.10:FF:000006">
    <property type="entry name" value="probable E3 ubiquitin-protein ligase HERC1 isoform X2"/>
    <property type="match status" value="1"/>
</dbReference>
<feature type="repeat" description="RCC1" evidence="18">
    <location>
        <begin position="1046"/>
        <end position="1097"/>
    </location>
</feature>
<feature type="repeat" description="RCC1" evidence="18">
    <location>
        <begin position="4688"/>
        <end position="4739"/>
    </location>
</feature>
<dbReference type="Gene3D" id="1.10.8.10">
    <property type="entry name" value="DNA helicase RuvA subunit, C-terminal domain"/>
    <property type="match status" value="1"/>
</dbReference>
<dbReference type="RefSeq" id="XP_013402252.1">
    <property type="nucleotide sequence ID" value="XM_013546798.2"/>
</dbReference>
<dbReference type="Proteomes" id="UP000085678">
    <property type="component" value="Unplaced"/>
</dbReference>
<feature type="repeat" description="RCC1" evidence="18">
    <location>
        <begin position="3385"/>
        <end position="3436"/>
    </location>
</feature>
<dbReference type="Gene3D" id="3.10.120.10">
    <property type="entry name" value="Cytochrome b5-like heme/steroid binding domain"/>
    <property type="match status" value="1"/>
</dbReference>
<dbReference type="Pfam" id="PF00569">
    <property type="entry name" value="ZZ"/>
    <property type="match status" value="1"/>
</dbReference>
<gene>
    <name evidence="26" type="primary">LOC106167903</name>
</gene>
<dbReference type="PROSITE" id="PS51416">
    <property type="entry name" value="MIB_HERC2"/>
    <property type="match status" value="1"/>
</dbReference>
<feature type="region of interest" description="Disordered" evidence="20">
    <location>
        <begin position="3781"/>
        <end position="3801"/>
    </location>
</feature>
<dbReference type="KEGG" id="lak:106167903"/>
<feature type="repeat" description="RCC1" evidence="18">
    <location>
        <begin position="3598"/>
        <end position="3649"/>
    </location>
</feature>
<feature type="compositionally biased region" description="Polar residues" evidence="20">
    <location>
        <begin position="1053"/>
        <end position="1068"/>
    </location>
</feature>
<dbReference type="FunFam" id="2.130.10.30:FF:000006">
    <property type="entry name" value="E3 ubiquitin-protein ligase HERC2 isoform X1"/>
    <property type="match status" value="1"/>
</dbReference>
<feature type="region of interest" description="Disordered" evidence="20">
    <location>
        <begin position="753"/>
        <end position="772"/>
    </location>
</feature>
<evidence type="ECO:0000313" key="25">
    <source>
        <dbReference type="Proteomes" id="UP000085678"/>
    </source>
</evidence>
<keyword evidence="6" id="KW-0597">Phosphoprotein</keyword>
<dbReference type="InterPro" id="IPR010606">
    <property type="entry name" value="Mib_Herc2"/>
</dbReference>
<dbReference type="Pfam" id="PF00173">
    <property type="entry name" value="Cyt-b5"/>
    <property type="match status" value="1"/>
</dbReference>
<keyword evidence="25" id="KW-1185">Reference proteome</keyword>
<feature type="repeat" description="RCC1" evidence="18">
    <location>
        <begin position="4530"/>
        <end position="4583"/>
    </location>
</feature>
<comment type="subcellular location">
    <subcellularLocation>
        <location evidence="2">Cytoplasm</location>
        <location evidence="2">Cytoskeleton</location>
        <location evidence="2">Microtubule organizing center</location>
        <location evidence="2">Centrosome</location>
        <location evidence="2">Centriole</location>
    </subcellularLocation>
</comment>
<dbReference type="InterPro" id="IPR001199">
    <property type="entry name" value="Cyt_B5-like_heme/steroid-bd"/>
</dbReference>
<evidence type="ECO:0000256" key="11">
    <source>
        <dbReference type="ARBA" id="ARBA00022786"/>
    </source>
</evidence>
<dbReference type="FunFam" id="2.130.10.30:FF:000004">
    <property type="entry name" value="E3 ubiquitin-protein ligase HERC2 isoform X2"/>
    <property type="match status" value="1"/>
</dbReference>
<dbReference type="PANTHER" id="PTHR22872">
    <property type="entry name" value="BTK-BINDING PROTEIN-RELATED"/>
    <property type="match status" value="1"/>
</dbReference>
<evidence type="ECO:0000256" key="9">
    <source>
        <dbReference type="ARBA" id="ARBA00022737"/>
    </source>
</evidence>
<dbReference type="PRINTS" id="PR00633">
    <property type="entry name" value="RCCNDNSATION"/>
</dbReference>
<dbReference type="InterPro" id="IPR009091">
    <property type="entry name" value="RCC1/BLIP-II"/>
</dbReference>
<feature type="compositionally biased region" description="Polar residues" evidence="20">
    <location>
        <begin position="2718"/>
        <end position="2734"/>
    </location>
</feature>
<name>A0A1S3IVN2_LINAN</name>
<evidence type="ECO:0000256" key="20">
    <source>
        <dbReference type="SAM" id="MobiDB-lite"/>
    </source>
</evidence>
<dbReference type="GO" id="GO:0005814">
    <property type="term" value="C:centriole"/>
    <property type="evidence" value="ECO:0007669"/>
    <property type="project" value="UniProtKB-SubCell"/>
</dbReference>
<evidence type="ECO:0000259" key="23">
    <source>
        <dbReference type="PROSITE" id="PS51284"/>
    </source>
</evidence>
<dbReference type="Pfam" id="PF06701">
    <property type="entry name" value="MIB_HERC2"/>
    <property type="match status" value="1"/>
</dbReference>
<feature type="repeat" description="RCC1" evidence="18">
    <location>
        <begin position="3492"/>
        <end position="3543"/>
    </location>
</feature>
<evidence type="ECO:0000256" key="19">
    <source>
        <dbReference type="SAM" id="Coils"/>
    </source>
</evidence>
<dbReference type="SUPFAM" id="SSF63748">
    <property type="entry name" value="Tudor/PWWP/MBT"/>
    <property type="match status" value="1"/>
</dbReference>
<dbReference type="InterPro" id="IPR000433">
    <property type="entry name" value="Znf_ZZ"/>
</dbReference>
<evidence type="ECO:0000256" key="14">
    <source>
        <dbReference type="ARBA" id="ARBA00080834"/>
    </source>
</evidence>
<dbReference type="InterPro" id="IPR043145">
    <property type="entry name" value="Znf_ZZ_sf"/>
</dbReference>
<dbReference type="Gene3D" id="3.30.60.90">
    <property type="match status" value="1"/>
</dbReference>
<dbReference type="SMART" id="SM00706">
    <property type="entry name" value="TECPR"/>
    <property type="match status" value="6"/>
</dbReference>
<evidence type="ECO:0000256" key="1">
    <source>
        <dbReference type="ARBA" id="ARBA00000885"/>
    </source>
</evidence>
<feature type="compositionally biased region" description="Basic and acidic residues" evidence="20">
    <location>
        <begin position="1273"/>
        <end position="1286"/>
    </location>
</feature>
<dbReference type="Gene3D" id="2.30.30.30">
    <property type="match status" value="1"/>
</dbReference>
<dbReference type="InterPro" id="IPR021097">
    <property type="entry name" value="CPH_domain"/>
</dbReference>
<dbReference type="SUPFAM" id="SSF57850">
    <property type="entry name" value="RING/U-box"/>
    <property type="match status" value="1"/>
</dbReference>
<dbReference type="PROSITE" id="PS50012">
    <property type="entry name" value="RCC1_3"/>
    <property type="match status" value="23"/>
</dbReference>
<dbReference type="PANTHER" id="PTHR22872:SF2">
    <property type="entry name" value="INHIBITOR OF BRUTON TYROSINE KINASE"/>
    <property type="match status" value="1"/>
</dbReference>
<dbReference type="InterPro" id="IPR006624">
    <property type="entry name" value="Beta-propeller_rpt_TECPR"/>
</dbReference>
<keyword evidence="10 17" id="KW-0863">Zinc-finger</keyword>
<dbReference type="PROSITE" id="PS01357">
    <property type="entry name" value="ZF_ZZ_1"/>
    <property type="match status" value="1"/>
</dbReference>
<feature type="repeat" description="RCC1" evidence="18">
    <location>
        <begin position="888"/>
        <end position="941"/>
    </location>
</feature>
<feature type="repeat" description="RCC1" evidence="18">
    <location>
        <begin position="942"/>
        <end position="993"/>
    </location>
</feature>
<feature type="region of interest" description="Disordered" evidence="20">
    <location>
        <begin position="1273"/>
        <end position="1293"/>
    </location>
</feature>
<evidence type="ECO:0000256" key="2">
    <source>
        <dbReference type="ARBA" id="ARBA00004114"/>
    </source>
</evidence>
<dbReference type="Gene3D" id="2.30.30.40">
    <property type="entry name" value="SH3 Domains"/>
    <property type="match status" value="1"/>
</dbReference>
<dbReference type="FunCoup" id="A0A1S3IVN2">
    <property type="interactions" value="1981"/>
</dbReference>
<proteinExistence type="predicted"/>
<keyword evidence="19" id="KW-0175">Coiled coil</keyword>
<keyword evidence="5" id="KW-0963">Cytoplasm</keyword>
<evidence type="ECO:0000256" key="6">
    <source>
        <dbReference type="ARBA" id="ARBA00022553"/>
    </source>
</evidence>
<feature type="compositionally biased region" description="Polar residues" evidence="20">
    <location>
        <begin position="755"/>
        <end position="770"/>
    </location>
</feature>
<sequence>MQRAPRLRPQVRLDTKWLKTDIQAAFSHDGLSQLWNELVKDREIVSDVSDGILNSAGLLAKKGETGRYYCGAKVLSCACCDSHCGPNNGCNCPACQKLDQEEKERKEEEAKMPKPSHSIIDSWTWGQQPDSNQLNACLHSLLHEHHQLVSDAAGTTLSAMRLKQRLVVLERYFTALSRHSPSEGKSPTRKKQTIQTNMDKKKSSQKPVEKATMGLARVGSRAALSFAFAFLRRAWRSGEDADLCSELLQESLDALRALPEATLFDESTVSPVWMEVVERASKFLRSVVAGDLNGAATAKGSGKVPIQDQQIALALLLELAVQRGSLSHLLGAVHLLLNLWNNSKYDHDNRSCGLSSAPLVPLLKRFNEIQSQKSHSAWDHGKMDESNYSFSPTECFLRYLSIPEDEDMLLDLRQCAVVIVSHLDRLSGPYNPPQESHKSNSSRVTQEVLGWGWLAWTVGTSKTGPQLVQALSDLGGIQQIVCGERALLALTKTGKVFSLYYTSEAQNVQAVEGFGDKDIVKVVAHPDGKHFMALSSDGDVFAWGNGDGGRLGLGDNNSRDQPVQINSLSGKHVVNISCGSTYSAAVTADGELYTWGRGNYGRLGHGSSEDVTVPTLVASLKEHKVVDVACGSGDAHTLVVTDDGSVFSWGDGDYGKLGRGGSEGCKSPKLVEKLQGLDIVRVYCGAQCSLALSKAGAVYSWGKGDNYRLGHGTEEHVRHPKQLEAMSGKKVVDIAVGPTHCLALTEDGDVYSWGRNDQSQQGDGHSSTKTDPGVVTHLQGKHIIGVACGPGQSFAWSSSMQWSVGARVPFVVDLCKSTFEQLDRLLDSVCEGMDGRSDWPPPQEKECMAVGALNLLSLQPVQINSLSGKHVVNISCGSTYSAAVTADGELYTWGRGNYGRLGHGSSEDVTVPTLVASLKEHKVVDVACGSGDAHTLVVTDDGSVFSWGDGDYGKLGRGGSEGCKSPKLVEKLQGLDIVRVYCGAQCSLALSKAGAVYSWGKGDNYRLGHGTEEHVRHPKQLEAMSGKKVVDIAVGPTHCLALTEDGDVYSWGRNDQSQQGDGHSSTKTDPGVVTHLQGKHIIGVACGPGQSFAWSSSMQWSVGARVPFVVDLCKSTFEQLDRLLDSVCEGMDGRSDWPPPQEKECMAVGALNLLSLQLYAAIYQEEDAENLGLNPGSRLITSLKQRIIALATNSGVIATVQSAAQSALQNGWSLLLPTAEERARTLSTLLPTGGSRDMAVLSPGQRFMTDLLVSSLMADGGLEMALRTAIKKEKEGIEEKTEKDTEKEPDDMDKIGQATNMLKSEEALLEEEAQKCQDIQVDGDSSIPLLQLVQQLLRNASTQMLSRLNELSQDPQVKTEALDLSDNIASINLLLQFQRLLMAKIFPREEFKEKKGSMEIDAELLGAGSLLRKYVHLLVAHVADILPLAASLAGYSSKYFSLVAKVISADVTGVLLPELITSAVLLQTISPAVIKASGCIPLLEALLPILDKFNRLAPGLEKDDKEDMAWPGIMATSVEKQIQHHLEDVPVVRKSDLENHNKDGGLWIVIHGKVYDVQDFKAQAQCGEEILMQYAESAREMMETFFVGQYIDPEHDLIQSTPSNAVSSPLMDTERTLGLLLGLHASSLARGTRLSAQEEESKQWLESEFFAGGLQVLQPQNPFEEEKGESRTPSSCTTTPGHTPTSEQKQLHASLNEKQQLLEHQDSLADASKPFLQSLADGGLQEHTVQSFMGYVSRYAKHHHLVMPIEFPNDHPVEEVARRLMAVLLKHHDLGHVALGLVEHGLSESGNKFGLPRSIAEVCKTVFQVKRSLIKIHQDLSRSYKEVCAPVIERCMFLFNELRPAMGNEVHTMEKSKMLKSKPRWVEVTKRMIAEKRKVKLASPPSPPQPQASGSADNSSPVHPEDVTLVIKEEDLKLEVKDMWEVNSSKGQPSSVKCQGVKVHEVKIEEPIGQVMESKDTPRKRRVNELWDLVYYAVSSHRERMWLKQRLTGSIVHPTLMTRIVEFVLYEDPIDIEMLRTSLHHQVERAESRLTGIQNMLTLVHKDFLIPSVKYNILCGWQGSIAAERKCSDSSINCLSNVNLIPPCDRILLEMMFSELNKWVVKTLRSCIIEADMFFKAHSLPASHTQDNSKVCVEDISLGVLPVARFLLATLSLLLTEHQANGISMLINSGLLALTQSLLRLAGPDLETIPQQSCNSLCAVLEESQKQKRTQPVPLSGPELAAMMKVGTRVMRGVDWKWGDQDGPPPSLGRVIGELGEDGWIRVQWDTGSTNSYRMGKEGKYDLKLAEPPQMSTEEDEEEDDDVVADNERRERKHPTALLRCVTTQLLKSVAIMTSVHAEQVLEEAICTLCGLVRNIVEAGCNSGLNTNSTQILIAREQYYSWGSLGFISSLAHSPSLCKALSTHPWIQLLIRILTEDQDPSEPRNLPRQILTLRLLRRVLPAWDSGVDRSKMTEVISRLFSLLGHVLMTCDSDPTLTTQDSYSKASKKIKAPVSLTASYSSTIAEEVVSLLRCLHGHDAWNPHINKFLCNQLGTVAELLTGKQDTTASSVYKSILAVLAVIGGVDDRVRLGGLATYEECGLATVSRIHVRGKVTLQFHENKEIRTFKLSEIKPIKSSRFLVDQLPLTDSLLQIWTKLVTIMSTTREKDHMTSLQASTGPAEGASSASDMVQLKLLQIQQLKLGLLKAAIALFSKQENLRKILLQPIPVDSVSVQATSDVDGSSDTGGQEDTSPEIESGPKFLMQQLMLAATQPSQVKAVFSRQELEAAALAVCQHLTAQANNPYSSQSQDSLMASSHLSDLGAAAPASVLDSNTKANNEPAPQAPKFTQKPQESQIVARLQKPKRIKPPSPPPVPVVAQLMEMGFVRKRVEMALKALEGACAPGADTPSAETLVGWLLEHHDVQPPSSSSDSDSSVDLCSDSESMSDELEDLDGGYAEAVAIEPPLPATPYKRRSEFANNDEYAIYLSDHIQVGMMVRCCRTYEEVHEGDIGKVMKLDSDGLHDLNIQAEWPRKGGLYWVRYIHVELLGFIPPGQQIPAVTTGSSTAVALPTATQQQNIKVGDRVRVKRSVTTPKYRWGSVTHNSIGVVTAISASGKDVTVDFPQQSHWTGLMAEMELVPSAHPGVTCDGCGQFPIMGPRYKCKTCYDFDFCENCFRSKRSHRHAFNRIADPGGPAIYAGKPSRYRSRFNDSNISGGGTSDSYIDDWHRCVKYLTVSSRENQAHRLIDGSGGCWQSSGSQGKHWIKLEMQPDLIITKLTMRVEPSDSSYMPSLVVVSAGDTVHSMKEIRTIHVGQLDTTVVLLQDMAEYFRFIELSIKQCRSSGIDCKIHGLSISGRMRAEEDDMAGNFPFLESDEEEEEQTTSQQQTKKVKLSSNKEIQTHVFVWGLNDKDQLGGPKGSKIKMPALNEFNSSLKCIQIAGGSKSLFCVTQDGKVYACGEATHGRLGLGITSGNVSTPRQLVSLSQYVIKKVAVHSGGRHALALTVDGKVFSWGEGDDGKLGHFSRFNSDKPKLIEALRSKRVRDIACGSSHSAAISSNGDLYTWGLGEYGRLGHGDNLTQLRPKQVKGLAGKRVVQVACGSRDAQTLALTDEGHVYSWGDGDFGKLGRGGSEGCSVPRIIERLTGLGVIQIECGAQFSLALTKEGEVWTWGKGDYFRLGHGTDAHVRKPQLVEGLKGKKIVHVAVGALHCLAVQDQGQVYAWGDNDHGQQGNGTTTVNKKPALVHGLEGYKITRVACGSSHSVAWTLTDMSAPSSHEPVMFGTPRDPLGASVVGVEDSSSEESPVSPTPNNAIGKSSVRPSLTKIILSQESSYSKQQALKHILTALQIMYARGAIVGALTKEPDTVSAVPGLDNWKMTTPASISPVSATPVESPRSLSGSGEQELQTIQQMAAIAPIRPEHLPSFHALVAASPTTSILAETVTSTEEVAEPEETDHSTSHTDLDDFTAKLTANDARMLVDLLKLAVAGRAGAHGKEALSGVLKALGKTYPQVQEMLLELCVTELEDVAADRESVRNAAQPVVQESSHPYTDDTSLSGHVKIPGAEALRVEFDRQCSTERRHDPLTIMDASGRTVTIRSGREWSDWSQELRINSEELRWKFTSDGSVNGWGWRFTVYPIMPSAAALERLSDRTVESRPSIDLVTCLLDLKLEASMDKTIVTRLAAALAACAQLSSLGARQRMWALQKLRELMTTNFGPMINVSTLMQAPCSPFSDGLDEPRQSSLSGTALASLVKGLPEALQRQYEYEDPIVRSGKHLMHSSFFKVLVALACDLGLDTLSCCIEMHKWSWFRRYCMAARVAVALQHRTALPQPFCEEVHKKVMEIAPDDEKIRGHEDHAIFKQEQDEQLLLWLNRHPDDWTLSWGGSGQIWGWGHNHRGQLGGVEGAKVKLPSSCEALAQLRPIQVVGGEQTLFAVTADGKVYATGYGAGGRLGIGGSDSVASPTLLESIQHVFITKVTVNSGGKHCLALSAEGEVYSWGEGEDGKLGHGNKSPCDRPRVIESLRGTEVVDIAAGGAHSACITSGGQLYTWGKGRYGRLGHGDSEDQLKPKLVEALRGYFVQDVACGSGDAQTLCITNDGSVWSWGDGDYGKLGRGGSDGCKVPMKIDAMHEVGVIKVECGSQFSVALTSTGAVYTWGKGDYHRLGHGTDDHVRRPKRVTAIQGKNVVHIACGSLHCVCCTDTGEVFTWGDNDEGQLGDGTTNAIQRPRLVAALQGKMINRVACGSAHTLAWSTNKPIQTSRLPSAIPMEYNHLSNIPIPVLRNRLVLLHHFSDLFCPSIPMFDLEGAVEGQQRGPLLVTDALRGILVSAAKETSFRKVVQATMIRDRQHGPVIELNRIQVKRSRSKGGLAGPDGTKSVFGQMCSKIAAFGPDSLMLPHRVWKVKFVGESVDDCGGGYSESIAEMCDELQNGSTPVIIVTPNGRDESGANRDCFLPNPTCKSALHQSMFKFLGMLIGIAIRTGSPLSLNLAECVWKQLAGMQLSITDLQEVDKDYVPGLMCIKDMSEDALSAADMPFSTPSAAGHEVHLKSKFSKITTENRNEYVRLALNYRLHEFDDQIHWMREGIARVIPVPLLSLFTGYELETMVCGSPDIPINLLKSVATYKGIDATAPLIQWFWEVMEEFTNQERSLFLRFVWGRTRLPRTIADFRGRDFVLQVLDKYSPPDHFLPESYTCFFLLKLPRYSCKIVLREKLKYAIHFCKSIDTDDYARVALSGDPMEDDSTDDVQSDDFDSMDSDGDLVYGSE</sequence>
<accession>A0A1S3IVN2</accession>
<feature type="region of interest" description="Disordered" evidence="20">
    <location>
        <begin position="3865"/>
        <end position="3884"/>
    </location>
</feature>
<dbReference type="PROSITE" id="PS51284">
    <property type="entry name" value="DOC"/>
    <property type="match status" value="1"/>
</dbReference>
<dbReference type="InterPro" id="IPR036400">
    <property type="entry name" value="Cyt_B5-like_heme/steroid_sf"/>
</dbReference>
<dbReference type="InterPro" id="IPR004939">
    <property type="entry name" value="APC_su10/DOC_dom"/>
</dbReference>
<dbReference type="STRING" id="7574.A0A1S3IVN2"/>
<dbReference type="PROSITE" id="PS50237">
    <property type="entry name" value="HECT"/>
    <property type="match status" value="1"/>
</dbReference>
<evidence type="ECO:0000256" key="16">
    <source>
        <dbReference type="PROSITE-ProRule" id="PRU00104"/>
    </source>
</evidence>
<dbReference type="OrthoDB" id="239701at2759"/>
<dbReference type="PROSITE" id="PS00626">
    <property type="entry name" value="RCC1_2"/>
    <property type="match status" value="1"/>
</dbReference>
<keyword evidence="9" id="KW-0677">Repeat</keyword>
<feature type="repeat" description="RCC1" evidence="18">
    <location>
        <begin position="644"/>
        <end position="695"/>
    </location>
</feature>
<dbReference type="FunFam" id="3.30.60.90:FF:000006">
    <property type="entry name" value="E3 ubiquitin-protein ligase HERC2 isoform X2"/>
    <property type="match status" value="1"/>
</dbReference>
<dbReference type="FunFam" id="2.30.30.30:FF:000015">
    <property type="entry name" value="E3 ubiquitin-protein ligase HERC2"/>
    <property type="match status" value="1"/>
</dbReference>
<feature type="repeat" description="RCC1" evidence="18">
    <location>
        <begin position="4584"/>
        <end position="4635"/>
    </location>
</feature>